<proteinExistence type="predicted"/>
<dbReference type="STRING" id="233100.SAMN05216526_0176"/>
<reference evidence="2 3" key="1">
    <citation type="submission" date="2017-01" db="EMBL/GenBank/DDBJ databases">
        <authorList>
            <person name="Mah S.A."/>
            <person name="Swanson W.J."/>
            <person name="Moy G.W."/>
            <person name="Vacquier V.D."/>
        </authorList>
    </citation>
    <scope>NUCLEOTIDE SEQUENCE [LARGE SCALE GENOMIC DNA]</scope>
    <source>
        <strain evidence="2 3">M9</strain>
    </source>
</reference>
<sequence>MHADVIIIGAGLAGLSCGLTLEAEGHKVLLLEASDRAGGRLRTDQHEGFLLDRGFLVLQTWYPAAQRWLDYEALDLRPFHNGALLRFEGQTHRITDVWRSPQHVIEMLRSPVGTLGDKLRLLRLRQRALSGNLRALYSRPETTALAALQAQGFTPKFIERFFLPFFSGVFFDPQLSVSSRSLEFVFRAFALGNTALPARGMQAISDQLASRLNPGTLQCHTTVQSVGGTTPKRGRTSVIVERGLTPFLEAKAVVVATDARAARRLLGEPEAEQPMRRSVCVYYAADEAPIDGPYLLLNSETVDGKPRGVINSVLCPSNLSRHYAPPDKHLITVNLDAGDTPLETLLERLAIELRHWFGAAAAHWQQLKVYELPEALPMQAPPVTYPGDVVLRKDESLWVCGEYASAPSFQWALHNGERAAQEVLDYLAQK</sequence>
<dbReference type="OrthoDB" id="337830at2"/>
<name>A0A1R3VP50_9GAMM</name>
<dbReference type="SUPFAM" id="SSF51905">
    <property type="entry name" value="FAD/NAD(P)-binding domain"/>
    <property type="match status" value="1"/>
</dbReference>
<dbReference type="Gene3D" id="3.50.50.60">
    <property type="entry name" value="FAD/NAD(P)-binding domain"/>
    <property type="match status" value="1"/>
</dbReference>
<accession>A0A1R3VP50</accession>
<dbReference type="RefSeq" id="WP_076754134.1">
    <property type="nucleotide sequence ID" value="NZ_CP023018.1"/>
</dbReference>
<dbReference type="GO" id="GO:0016491">
    <property type="term" value="F:oxidoreductase activity"/>
    <property type="evidence" value="ECO:0007669"/>
    <property type="project" value="InterPro"/>
</dbReference>
<dbReference type="Proteomes" id="UP000223759">
    <property type="component" value="Unassembled WGS sequence"/>
</dbReference>
<evidence type="ECO:0000313" key="2">
    <source>
        <dbReference type="EMBL" id="SIT65725.1"/>
    </source>
</evidence>
<feature type="domain" description="Amine oxidase" evidence="1">
    <location>
        <begin position="12"/>
        <end position="424"/>
    </location>
</feature>
<gene>
    <name evidence="2" type="ORF">SAMN05216526_0176</name>
</gene>
<organism evidence="2 3">
    <name type="scientific">Ectothiorhodosinus mongolicus</name>
    <dbReference type="NCBI Taxonomy" id="233100"/>
    <lineage>
        <taxon>Bacteria</taxon>
        <taxon>Pseudomonadati</taxon>
        <taxon>Pseudomonadota</taxon>
        <taxon>Gammaproteobacteria</taxon>
        <taxon>Chromatiales</taxon>
        <taxon>Ectothiorhodospiraceae</taxon>
        <taxon>Ectothiorhodosinus</taxon>
    </lineage>
</organism>
<evidence type="ECO:0000259" key="1">
    <source>
        <dbReference type="Pfam" id="PF01593"/>
    </source>
</evidence>
<evidence type="ECO:0000313" key="3">
    <source>
        <dbReference type="Proteomes" id="UP000223759"/>
    </source>
</evidence>
<dbReference type="Gene3D" id="1.10.3110.10">
    <property type="entry name" value="protoporphyrinogen ix oxidase, domain 3"/>
    <property type="match status" value="1"/>
</dbReference>
<dbReference type="Pfam" id="PF01593">
    <property type="entry name" value="Amino_oxidase"/>
    <property type="match status" value="1"/>
</dbReference>
<protein>
    <submittedName>
        <fullName evidence="2">Phytoene dehydrogenase-related protein</fullName>
    </submittedName>
</protein>
<dbReference type="EMBL" id="FTPK01000001">
    <property type="protein sequence ID" value="SIT65725.1"/>
    <property type="molecule type" value="Genomic_DNA"/>
</dbReference>
<keyword evidence="3" id="KW-1185">Reference proteome</keyword>
<dbReference type="InterPro" id="IPR036188">
    <property type="entry name" value="FAD/NAD-bd_sf"/>
</dbReference>
<dbReference type="InterPro" id="IPR002937">
    <property type="entry name" value="Amino_oxidase"/>
</dbReference>
<dbReference type="PANTHER" id="PTHR42841">
    <property type="entry name" value="AMINE OXIDASE"/>
    <property type="match status" value="1"/>
</dbReference>
<dbReference type="AlphaFoldDB" id="A0A1R3VP50"/>
<dbReference type="Gene3D" id="3.90.660.20">
    <property type="entry name" value="Protoporphyrinogen oxidase, mitochondrial, domain 2"/>
    <property type="match status" value="1"/>
</dbReference>